<comment type="caution">
    <text evidence="1">The sequence shown here is derived from an EMBL/GenBank/DDBJ whole genome shotgun (WGS) entry which is preliminary data.</text>
</comment>
<sequence>MMFICLLLIILIEQSHGNDLFSKIGDIKIKNGHATKAFLLPKGEVIYFWEQTRPPTEEEKRLRAEWFDKQWEEFRKNAEKRGIPKIEEDAREIAKELDRWHSKLPLIEKTVKPFLSAVARGMPMLMRQAMEIGHPLAREHFINQPVVVKSGLTIHYPNGDEKNVQLDLDKLYGQESWARIPTEDINIRASPNGGFWVLETKDKFLLLFKIKDGNFIPIAKIQGQSPIGWSLNDRFMFVKSLDEGSFVVYEMQSLKEMAKVNLKSTSCNIKSSFIRAAAISDEFFVVSGRDTLCLYSLSDGSIRQPNIKMLRRIGGSPNSVIYGVAFSLDGRLLYIASARGFFVIDPYNFSLLDEYILPAGSSFYFQSLAGISPDGRYAAVLYGKERINGWATLFIWDIHNKRILQRIGTDEGKMLHTISAGFRHIYPPAILTKDWTYLLIILHDGTIELYRRR</sequence>
<accession>A0A7C2ZI85</accession>
<gene>
    <name evidence="1" type="ORF">ENO47_05605</name>
</gene>
<dbReference type="EMBL" id="DSFP01000049">
    <property type="protein sequence ID" value="HEW46127.1"/>
    <property type="molecule type" value="Genomic_DNA"/>
</dbReference>
<proteinExistence type="predicted"/>
<dbReference type="InterPro" id="IPR015943">
    <property type="entry name" value="WD40/YVTN_repeat-like_dom_sf"/>
</dbReference>
<evidence type="ECO:0000313" key="1">
    <source>
        <dbReference type="EMBL" id="HEW46127.1"/>
    </source>
</evidence>
<evidence type="ECO:0008006" key="2">
    <source>
        <dbReference type="Google" id="ProtNLM"/>
    </source>
</evidence>
<name>A0A7C2ZI85_9AQUI</name>
<dbReference type="SUPFAM" id="SSF50998">
    <property type="entry name" value="Quinoprotein alcohol dehydrogenase-like"/>
    <property type="match status" value="1"/>
</dbReference>
<dbReference type="Gene3D" id="2.130.10.10">
    <property type="entry name" value="YVTN repeat-like/Quinoprotein amine dehydrogenase"/>
    <property type="match status" value="1"/>
</dbReference>
<dbReference type="AlphaFoldDB" id="A0A7C2ZI85"/>
<reference evidence="1" key="1">
    <citation type="journal article" date="2020" name="mSystems">
        <title>Genome- and Community-Level Interaction Insights into Carbon Utilization and Element Cycling Functions of Hydrothermarchaeota in Hydrothermal Sediment.</title>
        <authorList>
            <person name="Zhou Z."/>
            <person name="Liu Y."/>
            <person name="Xu W."/>
            <person name="Pan J."/>
            <person name="Luo Z.H."/>
            <person name="Li M."/>
        </authorList>
    </citation>
    <scope>NUCLEOTIDE SEQUENCE [LARGE SCALE GENOMIC DNA]</scope>
    <source>
        <strain evidence="1">SpSt-132</strain>
    </source>
</reference>
<organism evidence="1">
    <name type="scientific">Hydrogenobacter sp</name>
    <dbReference type="NCBI Taxonomy" id="2152829"/>
    <lineage>
        <taxon>Bacteria</taxon>
        <taxon>Pseudomonadati</taxon>
        <taxon>Aquificota</taxon>
        <taxon>Aquificia</taxon>
        <taxon>Aquificales</taxon>
        <taxon>Aquificaceae</taxon>
        <taxon>Hydrogenobacter</taxon>
    </lineage>
</organism>
<protein>
    <recommendedName>
        <fullName evidence="2">WD40 repeat domain-containing protein</fullName>
    </recommendedName>
</protein>
<dbReference type="InterPro" id="IPR011047">
    <property type="entry name" value="Quinoprotein_ADH-like_sf"/>
</dbReference>